<evidence type="ECO:0000313" key="7">
    <source>
        <dbReference type="Proteomes" id="UP001595645"/>
    </source>
</evidence>
<accession>A0ABV7NNZ0</accession>
<feature type="domain" description="TauD/TfdA-like" evidence="5">
    <location>
        <begin position="36"/>
        <end position="314"/>
    </location>
</feature>
<dbReference type="Proteomes" id="UP001595645">
    <property type="component" value="Unassembled WGS sequence"/>
</dbReference>
<organism evidence="6 7">
    <name type="scientific">Amycolatopsis speibonae</name>
    <dbReference type="NCBI Taxonomy" id="1450224"/>
    <lineage>
        <taxon>Bacteria</taxon>
        <taxon>Bacillati</taxon>
        <taxon>Actinomycetota</taxon>
        <taxon>Actinomycetes</taxon>
        <taxon>Pseudonocardiales</taxon>
        <taxon>Pseudonocardiaceae</taxon>
        <taxon>Amycolatopsis</taxon>
    </lineage>
</organism>
<comment type="caution">
    <text evidence="6">The sequence shown here is derived from an EMBL/GenBank/DDBJ whole genome shotgun (WGS) entry which is preliminary data.</text>
</comment>
<comment type="cofactor">
    <cofactor evidence="1">
        <name>Fe(2+)</name>
        <dbReference type="ChEBI" id="CHEBI:29033"/>
    </cofactor>
</comment>
<dbReference type="InterPro" id="IPR042098">
    <property type="entry name" value="TauD-like_sf"/>
</dbReference>
<evidence type="ECO:0000313" key="6">
    <source>
        <dbReference type="EMBL" id="MFC3448526.1"/>
    </source>
</evidence>
<evidence type="ECO:0000256" key="4">
    <source>
        <dbReference type="ARBA" id="ARBA00023194"/>
    </source>
</evidence>
<keyword evidence="3" id="KW-0408">Iron</keyword>
<protein>
    <submittedName>
        <fullName evidence="6">TauD/TfdA family dioxygenase</fullName>
        <ecNumber evidence="6">1.14.11.-</ecNumber>
    </submittedName>
</protein>
<dbReference type="PANTHER" id="PTHR10696">
    <property type="entry name" value="GAMMA-BUTYROBETAINE HYDROXYLASE-RELATED"/>
    <property type="match status" value="1"/>
</dbReference>
<dbReference type="RefSeq" id="WP_378237195.1">
    <property type="nucleotide sequence ID" value="NZ_JBHRWK010000007.1"/>
</dbReference>
<reference evidence="7" key="1">
    <citation type="journal article" date="2019" name="Int. J. Syst. Evol. Microbiol.">
        <title>The Global Catalogue of Microorganisms (GCM) 10K type strain sequencing project: providing services to taxonomists for standard genome sequencing and annotation.</title>
        <authorList>
            <consortium name="The Broad Institute Genomics Platform"/>
            <consortium name="The Broad Institute Genome Sequencing Center for Infectious Disease"/>
            <person name="Wu L."/>
            <person name="Ma J."/>
        </authorList>
    </citation>
    <scope>NUCLEOTIDE SEQUENCE [LARGE SCALE GENOMIC DNA]</scope>
    <source>
        <strain evidence="7">CGMCC 4.7676</strain>
    </source>
</reference>
<dbReference type="GO" id="GO:0051213">
    <property type="term" value="F:dioxygenase activity"/>
    <property type="evidence" value="ECO:0007669"/>
    <property type="project" value="UniProtKB-KW"/>
</dbReference>
<dbReference type="InterPro" id="IPR003819">
    <property type="entry name" value="TauD/TfdA-like"/>
</dbReference>
<keyword evidence="2 6" id="KW-0560">Oxidoreductase</keyword>
<evidence type="ECO:0000256" key="3">
    <source>
        <dbReference type="ARBA" id="ARBA00023004"/>
    </source>
</evidence>
<dbReference type="EC" id="1.14.11.-" evidence="6"/>
<gene>
    <name evidence="6" type="ORF">ACFOSH_03685</name>
</gene>
<dbReference type="EMBL" id="JBHRWK010000007">
    <property type="protein sequence ID" value="MFC3448526.1"/>
    <property type="molecule type" value="Genomic_DNA"/>
</dbReference>
<proteinExistence type="predicted"/>
<dbReference type="SUPFAM" id="SSF51197">
    <property type="entry name" value="Clavaminate synthase-like"/>
    <property type="match status" value="1"/>
</dbReference>
<dbReference type="Pfam" id="PF02668">
    <property type="entry name" value="TauD"/>
    <property type="match status" value="1"/>
</dbReference>
<name>A0ABV7NNZ0_9PSEU</name>
<dbReference type="PANTHER" id="PTHR10696:SF56">
    <property type="entry name" value="TAUD_TFDA-LIKE DOMAIN-CONTAINING PROTEIN"/>
    <property type="match status" value="1"/>
</dbReference>
<keyword evidence="4" id="KW-0045">Antibiotic biosynthesis</keyword>
<keyword evidence="7" id="KW-1185">Reference proteome</keyword>
<dbReference type="Gene3D" id="3.60.130.10">
    <property type="entry name" value="Clavaminate synthase-like"/>
    <property type="match status" value="1"/>
</dbReference>
<keyword evidence="6" id="KW-0223">Dioxygenase</keyword>
<evidence type="ECO:0000256" key="2">
    <source>
        <dbReference type="ARBA" id="ARBA00023002"/>
    </source>
</evidence>
<evidence type="ECO:0000259" key="5">
    <source>
        <dbReference type="Pfam" id="PF02668"/>
    </source>
</evidence>
<dbReference type="InterPro" id="IPR050411">
    <property type="entry name" value="AlphaKG_dependent_hydroxylases"/>
</dbReference>
<evidence type="ECO:0000256" key="1">
    <source>
        <dbReference type="ARBA" id="ARBA00001954"/>
    </source>
</evidence>
<sequence>MTAELTANLGHSAHYVEGNEHTKITVYAATGLDWVRAHREALQDRLREHGAILLRGMPADLTVFNQVTEEIGGSLLTYTERSTPRSVVAGNIYTSTEYPPAESIPMHNENSYSAHWPARLFFLCDTAAETGGATPIADSRAMYRLLPADLRERFAGGVTYTRAFREGLGLTWQEAFQTDDRQAVADYCADNGQTYEWTDEGLRTRHVRPSFVVEPHTGATVWFNQANLFHVSSLGEEVSEALLELYPEEDLPRNAAFADGSPIPQADLATIKATYDEVSYAFPWQPGDVMVINNMLMAHGREPFTGKRRTLVAMT</sequence>